<dbReference type="InterPro" id="IPR011990">
    <property type="entry name" value="TPR-like_helical_dom_sf"/>
</dbReference>
<evidence type="ECO:0000313" key="4">
    <source>
        <dbReference type="EMBL" id="VDP10374.1"/>
    </source>
</evidence>
<organism evidence="6">
    <name type="scientific">Soboliphyme baturini</name>
    <dbReference type="NCBI Taxonomy" id="241478"/>
    <lineage>
        <taxon>Eukaryota</taxon>
        <taxon>Metazoa</taxon>
        <taxon>Ecdysozoa</taxon>
        <taxon>Nematoda</taxon>
        <taxon>Enoplea</taxon>
        <taxon>Dorylaimia</taxon>
        <taxon>Dioctophymatida</taxon>
        <taxon>Dioctophymatoidea</taxon>
        <taxon>Soboliphymatidae</taxon>
        <taxon>Soboliphyme</taxon>
    </lineage>
</organism>
<keyword evidence="2 3" id="KW-0802">TPR repeat</keyword>
<dbReference type="Pfam" id="PF13431">
    <property type="entry name" value="TPR_17"/>
    <property type="match status" value="1"/>
</dbReference>
<evidence type="ECO:0000256" key="1">
    <source>
        <dbReference type="ARBA" id="ARBA00022737"/>
    </source>
</evidence>
<reference evidence="4 5" key="2">
    <citation type="submission" date="2018-11" db="EMBL/GenBank/DDBJ databases">
        <authorList>
            <consortium name="Pathogen Informatics"/>
        </authorList>
    </citation>
    <scope>NUCLEOTIDE SEQUENCE [LARGE SCALE GENOMIC DNA]</scope>
</reference>
<evidence type="ECO:0000313" key="6">
    <source>
        <dbReference type="WBParaSite" id="SBAD_0000685301-mRNA-1"/>
    </source>
</evidence>
<gene>
    <name evidence="4" type="ORF">SBAD_LOCUS6596</name>
</gene>
<feature type="repeat" description="TPR" evidence="3">
    <location>
        <begin position="111"/>
        <end position="144"/>
    </location>
</feature>
<keyword evidence="5" id="KW-1185">Reference proteome</keyword>
<dbReference type="SUPFAM" id="SSF48452">
    <property type="entry name" value="TPR-like"/>
    <property type="match status" value="1"/>
</dbReference>
<sequence>MSRFEIDSYERQKLWVEHFTEMLSRPDPPFDAKDVVNERAALFRKKIDEAAYACAKGDFEHVLNLYDEVVELDPTNHVLYSNRSAIQCKLGRYREAFADAVKSIECKPSWAKAHYRKGHALICMGEYVPALVAFATGLALDPTNKQLAWSLTDAASKCPIREQFFATFNDMKCSGLNRSAFLLISVAGQSLYTAGYVTEAVGVLELAMKV</sequence>
<dbReference type="Gene3D" id="1.25.40.10">
    <property type="entry name" value="Tetratricopeptide repeat domain"/>
    <property type="match status" value="1"/>
</dbReference>
<proteinExistence type="predicted"/>
<dbReference type="GO" id="GO:0051879">
    <property type="term" value="F:Hsp90 protein binding"/>
    <property type="evidence" value="ECO:0007669"/>
    <property type="project" value="TreeGrafter"/>
</dbReference>
<evidence type="ECO:0000256" key="3">
    <source>
        <dbReference type="PROSITE-ProRule" id="PRU00339"/>
    </source>
</evidence>
<protein>
    <submittedName>
        <fullName evidence="6">TPR_REGION domain-containing protein</fullName>
    </submittedName>
</protein>
<dbReference type="PROSITE" id="PS50005">
    <property type="entry name" value="TPR"/>
    <property type="match status" value="1"/>
</dbReference>
<dbReference type="EMBL" id="UZAM01009885">
    <property type="protein sequence ID" value="VDP10374.1"/>
    <property type="molecule type" value="Genomic_DNA"/>
</dbReference>
<reference evidence="6" key="1">
    <citation type="submission" date="2016-06" db="UniProtKB">
        <authorList>
            <consortium name="WormBaseParasite"/>
        </authorList>
    </citation>
    <scope>IDENTIFICATION</scope>
</reference>
<evidence type="ECO:0000313" key="5">
    <source>
        <dbReference type="Proteomes" id="UP000270296"/>
    </source>
</evidence>
<evidence type="ECO:0000256" key="2">
    <source>
        <dbReference type="ARBA" id="ARBA00022803"/>
    </source>
</evidence>
<dbReference type="WBParaSite" id="SBAD_0000685301-mRNA-1">
    <property type="protein sequence ID" value="SBAD_0000685301-mRNA-1"/>
    <property type="gene ID" value="SBAD_0000685301"/>
</dbReference>
<dbReference type="PANTHER" id="PTHR22904">
    <property type="entry name" value="TPR REPEAT CONTAINING PROTEIN"/>
    <property type="match status" value="1"/>
</dbReference>
<name>A0A183ISJ9_9BILA</name>
<dbReference type="PANTHER" id="PTHR22904:SF523">
    <property type="entry name" value="STRESS-INDUCED-PHOSPHOPROTEIN 1"/>
    <property type="match status" value="1"/>
</dbReference>
<dbReference type="SMART" id="SM00028">
    <property type="entry name" value="TPR"/>
    <property type="match status" value="3"/>
</dbReference>
<dbReference type="Proteomes" id="UP000270296">
    <property type="component" value="Unassembled WGS sequence"/>
</dbReference>
<dbReference type="OrthoDB" id="626167at2759"/>
<dbReference type="AlphaFoldDB" id="A0A183ISJ9"/>
<dbReference type="InterPro" id="IPR019734">
    <property type="entry name" value="TPR_rpt"/>
</dbReference>
<keyword evidence="1" id="KW-0677">Repeat</keyword>
<accession>A0A183ISJ9</accession>